<reference evidence="3" key="1">
    <citation type="submission" date="2018-02" db="EMBL/GenBank/DDBJ databases">
        <authorList>
            <person name="Hausmann B."/>
        </authorList>
    </citation>
    <scope>NUCLEOTIDE SEQUENCE [LARGE SCALE GENOMIC DNA]</scope>
    <source>
        <strain evidence="3">Peat soil MAG SbF1</strain>
    </source>
</reference>
<evidence type="ECO:0000256" key="1">
    <source>
        <dbReference type="SAM" id="Phobius"/>
    </source>
</evidence>
<name>A0A2U3LTZ6_9FIRM</name>
<dbReference type="EMBL" id="OMOF01000798">
    <property type="protein sequence ID" value="SPF55371.1"/>
    <property type="molecule type" value="Genomic_DNA"/>
</dbReference>
<evidence type="ECO:0000313" key="3">
    <source>
        <dbReference type="Proteomes" id="UP000238916"/>
    </source>
</evidence>
<feature type="transmembrane region" description="Helical" evidence="1">
    <location>
        <begin position="6"/>
        <end position="23"/>
    </location>
</feature>
<organism evidence="2 3">
    <name type="scientific">Candidatus Desulfosporosinus infrequens</name>
    <dbReference type="NCBI Taxonomy" id="2043169"/>
    <lineage>
        <taxon>Bacteria</taxon>
        <taxon>Bacillati</taxon>
        <taxon>Bacillota</taxon>
        <taxon>Clostridia</taxon>
        <taxon>Eubacteriales</taxon>
        <taxon>Desulfitobacteriaceae</taxon>
        <taxon>Desulfosporosinus</taxon>
    </lineage>
</organism>
<dbReference type="Proteomes" id="UP000238916">
    <property type="component" value="Unassembled WGS sequence"/>
</dbReference>
<evidence type="ECO:0000313" key="2">
    <source>
        <dbReference type="EMBL" id="SPF55371.1"/>
    </source>
</evidence>
<proteinExistence type="predicted"/>
<accession>A0A2U3LTZ6</accession>
<keyword evidence="1" id="KW-0812">Transmembrane</keyword>
<sequence length="53" mass="6007">MIPSFIVWDICVMPMSAIFTIQFKPKMNQLIKAVRLGIAGAYIIRPIATFFGF</sequence>
<keyword evidence="1" id="KW-0472">Membrane</keyword>
<keyword evidence="1" id="KW-1133">Transmembrane helix</keyword>
<dbReference type="AlphaFoldDB" id="A0A2U3LTZ6"/>
<protein>
    <submittedName>
        <fullName evidence="2">Uncharacterized protein</fullName>
    </submittedName>
</protein>
<gene>
    <name evidence="2" type="ORF">SBF1_8170004</name>
</gene>